<dbReference type="EC" id="2.7.11.1" evidence="1"/>
<protein>
    <recommendedName>
        <fullName evidence="1">non-specific serine/threonine protein kinase</fullName>
        <ecNumber evidence="1">2.7.11.1</ecNumber>
    </recommendedName>
</protein>
<dbReference type="GO" id="GO:0004674">
    <property type="term" value="F:protein serine/threonine kinase activity"/>
    <property type="evidence" value="ECO:0007669"/>
    <property type="project" value="UniProtKB-KW"/>
</dbReference>
<keyword evidence="6 7" id="KW-0067">ATP-binding</keyword>
<reference evidence="11 12" key="1">
    <citation type="submission" date="2019-04" db="EMBL/GenBank/DDBJ databases">
        <title>Herbidospora sp. NEAU-GS14.nov., a novel actinomycete isolated from soil.</title>
        <authorList>
            <person name="Han L."/>
        </authorList>
    </citation>
    <scope>NUCLEOTIDE SEQUENCE [LARGE SCALE GENOMIC DNA]</scope>
    <source>
        <strain evidence="11 12">NEAU-GS14</strain>
    </source>
</reference>
<dbReference type="InterPro" id="IPR008271">
    <property type="entry name" value="Ser/Thr_kinase_AS"/>
</dbReference>
<keyword evidence="4 7" id="KW-0547">Nucleotide-binding</keyword>
<evidence type="ECO:0000259" key="10">
    <source>
        <dbReference type="PROSITE" id="PS50011"/>
    </source>
</evidence>
<dbReference type="PROSITE" id="PS00108">
    <property type="entry name" value="PROTEIN_KINASE_ST"/>
    <property type="match status" value="1"/>
</dbReference>
<gene>
    <name evidence="11" type="ORF">FDA94_35815</name>
</gene>
<dbReference type="PROSITE" id="PS00107">
    <property type="entry name" value="PROTEIN_KINASE_ATP"/>
    <property type="match status" value="1"/>
</dbReference>
<evidence type="ECO:0000256" key="6">
    <source>
        <dbReference type="ARBA" id="ARBA00022840"/>
    </source>
</evidence>
<dbReference type="Gene3D" id="3.30.200.20">
    <property type="entry name" value="Phosphorylase Kinase, domain 1"/>
    <property type="match status" value="1"/>
</dbReference>
<keyword evidence="9" id="KW-1133">Transmembrane helix</keyword>
<dbReference type="Pfam" id="PF00069">
    <property type="entry name" value="Pkinase"/>
    <property type="match status" value="1"/>
</dbReference>
<sequence length="868" mass="89086">MQSRLLAERYELISPLGRGTMGTVWRAVDRTLGRDVAVKEIRQDPGLTQEQRTELRERMIREGRAAARVHHPSVATIFDAIEVGGVPWIIMELVEGRSLEQVVDEDGPLPPRLVAEIGADLLGALRTAHASEILHRDVKPSNVLITHSGRVVLTDFGIAKSRGDSALTQTGMVIGSPGYTAPERARGDYTGPESDLWSLGATLYFAVEARPAYERRSIAETLAALMTEVCDPPRNAGQLRPVLEAMLEKDHTKRITAERASVLLRAVADTPTMTQFPAAGAPRPTGGAFAPDAVSPYGDSGRDPSVDRPFGAPRPVLGSAAPQQDPNRTTTPTPASEVSGRGGAIPGTGQPAASRPGGPATPGGGAGHEISGHGAEEVGPGAGASSAGTTSAGHGRSAQASGVATPDSEISGSGTGAGAPHAGEAPGDLAADVHPTWAGPDISASGFVSSRPSDAPGSGASGPGAGDPRASGPSAARPGSGGPGSGGPGASGPGAIGPGVDPGAGFPGVGGSGAADFEDPDATRFRRPTVSDDQTVVVVKSEAANPAGLADDVTVVQGQLPGRRVYPPDPGARRVDIDTDATPPSALPLPPPPPQAWTPPPVGGYPPPPGQSRPGFPPGQGQGNYPPHLPEPDPNVTQAVPRGLGTDIFSMQRGAPPPAAKPKGKGRLVLLLVLAFVAFVALAVVAVSAFGANSAAPTKTAGRIIPPSPTSATYPPEPPAPAPAKGTKRQQGAGYTIDIPASFGRTEKGTQVSFSAKGKATIRVAAVKITTDLLKSIEAAEAKQPYEGYELIRIAPLETSPYKGADTAEWEYAYEGKDGLVHVVSRWVDVPDGGAFAIYYAVPEAQWAKSKKQRDAVFASFRFQRHPS</sequence>
<evidence type="ECO:0000256" key="2">
    <source>
        <dbReference type="ARBA" id="ARBA00022527"/>
    </source>
</evidence>
<dbReference type="InterPro" id="IPR011009">
    <property type="entry name" value="Kinase-like_dom_sf"/>
</dbReference>
<feature type="compositionally biased region" description="Low complexity" evidence="8">
    <location>
        <begin position="466"/>
        <end position="478"/>
    </location>
</feature>
<keyword evidence="9" id="KW-0812">Transmembrane</keyword>
<proteinExistence type="predicted"/>
<feature type="compositionally biased region" description="Polar residues" evidence="8">
    <location>
        <begin position="321"/>
        <end position="336"/>
    </location>
</feature>
<keyword evidence="12" id="KW-1185">Reference proteome</keyword>
<dbReference type="PROSITE" id="PS50011">
    <property type="entry name" value="PROTEIN_KINASE_DOM"/>
    <property type="match status" value="1"/>
</dbReference>
<feature type="region of interest" description="Disordered" evidence="8">
    <location>
        <begin position="275"/>
        <end position="641"/>
    </location>
</feature>
<feature type="compositionally biased region" description="Pro residues" evidence="8">
    <location>
        <begin position="585"/>
        <end position="617"/>
    </location>
</feature>
<dbReference type="OrthoDB" id="3679634at2"/>
<dbReference type="SUPFAM" id="SSF56112">
    <property type="entry name" value="Protein kinase-like (PK-like)"/>
    <property type="match status" value="1"/>
</dbReference>
<evidence type="ECO:0000256" key="8">
    <source>
        <dbReference type="SAM" id="MobiDB-lite"/>
    </source>
</evidence>
<evidence type="ECO:0000313" key="12">
    <source>
        <dbReference type="Proteomes" id="UP000308705"/>
    </source>
</evidence>
<evidence type="ECO:0000256" key="7">
    <source>
        <dbReference type="PROSITE-ProRule" id="PRU10141"/>
    </source>
</evidence>
<keyword evidence="2" id="KW-0723">Serine/threonine-protein kinase</keyword>
<organism evidence="11 12">
    <name type="scientific">Herbidospora galbida</name>
    <dbReference type="NCBI Taxonomy" id="2575442"/>
    <lineage>
        <taxon>Bacteria</taxon>
        <taxon>Bacillati</taxon>
        <taxon>Actinomycetota</taxon>
        <taxon>Actinomycetes</taxon>
        <taxon>Streptosporangiales</taxon>
        <taxon>Streptosporangiaceae</taxon>
        <taxon>Herbidospora</taxon>
    </lineage>
</organism>
<dbReference type="InterPro" id="IPR000719">
    <property type="entry name" value="Prot_kinase_dom"/>
</dbReference>
<dbReference type="Proteomes" id="UP000308705">
    <property type="component" value="Unassembled WGS sequence"/>
</dbReference>
<evidence type="ECO:0000256" key="4">
    <source>
        <dbReference type="ARBA" id="ARBA00022741"/>
    </source>
</evidence>
<dbReference type="AlphaFoldDB" id="A0A4V5UXH5"/>
<dbReference type="GO" id="GO:0005524">
    <property type="term" value="F:ATP binding"/>
    <property type="evidence" value="ECO:0007669"/>
    <property type="project" value="UniProtKB-UniRule"/>
</dbReference>
<dbReference type="EMBL" id="SZQA01000057">
    <property type="protein sequence ID" value="TKK80693.1"/>
    <property type="molecule type" value="Genomic_DNA"/>
</dbReference>
<keyword evidence="3" id="KW-0808">Transferase</keyword>
<feature type="domain" description="Protein kinase" evidence="10">
    <location>
        <begin position="10"/>
        <end position="273"/>
    </location>
</feature>
<keyword evidence="9" id="KW-0472">Membrane</keyword>
<dbReference type="CDD" id="cd14014">
    <property type="entry name" value="STKc_PknB_like"/>
    <property type="match status" value="1"/>
</dbReference>
<dbReference type="RefSeq" id="WP_137251471.1">
    <property type="nucleotide sequence ID" value="NZ_SZQA01000057.1"/>
</dbReference>
<feature type="compositionally biased region" description="Low complexity" evidence="8">
    <location>
        <begin position="449"/>
        <end position="458"/>
    </location>
</feature>
<accession>A0A4V5UXH5</accession>
<dbReference type="Gene3D" id="1.10.510.10">
    <property type="entry name" value="Transferase(Phosphotransferase) domain 1"/>
    <property type="match status" value="1"/>
</dbReference>
<keyword evidence="5" id="KW-0418">Kinase</keyword>
<feature type="binding site" evidence="7">
    <location>
        <position position="39"/>
    </location>
    <ligand>
        <name>ATP</name>
        <dbReference type="ChEBI" id="CHEBI:30616"/>
    </ligand>
</feature>
<dbReference type="PANTHER" id="PTHR43289">
    <property type="entry name" value="MITOGEN-ACTIVATED PROTEIN KINASE KINASE KINASE 20-RELATED"/>
    <property type="match status" value="1"/>
</dbReference>
<feature type="transmembrane region" description="Helical" evidence="9">
    <location>
        <begin position="668"/>
        <end position="690"/>
    </location>
</feature>
<dbReference type="SMART" id="SM00220">
    <property type="entry name" value="S_TKc"/>
    <property type="match status" value="1"/>
</dbReference>
<feature type="compositionally biased region" description="Low complexity" evidence="8">
    <location>
        <begin position="377"/>
        <end position="398"/>
    </location>
</feature>
<dbReference type="InterPro" id="IPR017441">
    <property type="entry name" value="Protein_kinase_ATP_BS"/>
</dbReference>
<evidence type="ECO:0000256" key="9">
    <source>
        <dbReference type="SAM" id="Phobius"/>
    </source>
</evidence>
<evidence type="ECO:0000256" key="3">
    <source>
        <dbReference type="ARBA" id="ARBA00022679"/>
    </source>
</evidence>
<comment type="caution">
    <text evidence="11">The sequence shown here is derived from an EMBL/GenBank/DDBJ whole genome shotgun (WGS) entry which is preliminary data.</text>
</comment>
<feature type="compositionally biased region" description="Low complexity" evidence="8">
    <location>
        <begin position="418"/>
        <end position="427"/>
    </location>
</feature>
<dbReference type="PANTHER" id="PTHR43289:SF6">
    <property type="entry name" value="SERINE_THREONINE-PROTEIN KINASE NEKL-3"/>
    <property type="match status" value="1"/>
</dbReference>
<evidence type="ECO:0000313" key="11">
    <source>
        <dbReference type="EMBL" id="TKK80693.1"/>
    </source>
</evidence>
<feature type="region of interest" description="Disordered" evidence="8">
    <location>
        <begin position="696"/>
        <end position="731"/>
    </location>
</feature>
<feature type="compositionally biased region" description="Gly residues" evidence="8">
    <location>
        <begin position="479"/>
        <end position="513"/>
    </location>
</feature>
<feature type="compositionally biased region" description="Low complexity" evidence="8">
    <location>
        <begin position="277"/>
        <end position="291"/>
    </location>
</feature>
<evidence type="ECO:0000256" key="1">
    <source>
        <dbReference type="ARBA" id="ARBA00012513"/>
    </source>
</evidence>
<name>A0A4V5UXH5_9ACTN</name>
<evidence type="ECO:0000256" key="5">
    <source>
        <dbReference type="ARBA" id="ARBA00022777"/>
    </source>
</evidence>